<dbReference type="AlphaFoldDB" id="A0A654CSM8"/>
<evidence type="ECO:0000259" key="1">
    <source>
        <dbReference type="Pfam" id="PF13472"/>
    </source>
</evidence>
<protein>
    <submittedName>
        <fullName evidence="2">GDSL-like Lipase/Acylhydrolase</fullName>
    </submittedName>
</protein>
<dbReference type="PANTHER" id="PTHR30383:SF5">
    <property type="entry name" value="SGNH HYDROLASE-TYPE ESTERASE DOMAIN-CONTAINING PROTEIN"/>
    <property type="match status" value="1"/>
</dbReference>
<dbReference type="InterPro" id="IPR036514">
    <property type="entry name" value="SGNH_hydro_sf"/>
</dbReference>
<evidence type="ECO:0000313" key="3">
    <source>
        <dbReference type="Proteomes" id="UP000432350"/>
    </source>
</evidence>
<proteinExistence type="predicted"/>
<name>A0A654CSM8_SPHMU</name>
<organism evidence="2 3">
    <name type="scientific">Sphingobacterium multivorum</name>
    <dbReference type="NCBI Taxonomy" id="28454"/>
    <lineage>
        <taxon>Bacteria</taxon>
        <taxon>Pseudomonadati</taxon>
        <taxon>Bacteroidota</taxon>
        <taxon>Sphingobacteriia</taxon>
        <taxon>Sphingobacteriales</taxon>
        <taxon>Sphingobacteriaceae</taxon>
        <taxon>Sphingobacterium</taxon>
    </lineage>
</organism>
<sequence length="328" mass="37968">MTVSIITMLNQLLTTKKIRVLSLLFCLSLWYVQAVGQKQVNQFAWNEAQKILFLGNSITYAGQYVAMTESLFLSSHPKKKPQFINSGLPSETVSGLSEPNHADGKFPRPCLFDRLDNVLDKINPKVVFVCYGMNDGIYLPFDSARFEAYKNGIIHLQKRLADQGVKRIIWMTPPVHDDPQLRLNGYNKVLDRYAEWLIDYGRKQSWEIIDLHFPMRRYLETGIKKDPQFRLATDGVHPGELGHWLMAREIVKHLMPNFPIESTWDDNLLDKPKLRQLYALVLKRQTIMKDTWLTFTGHKRPGLSKGIPLEDARKTYDTMQEEINNLGF</sequence>
<dbReference type="InterPro" id="IPR051532">
    <property type="entry name" value="Ester_Hydrolysis_Enzymes"/>
</dbReference>
<dbReference type="Gene3D" id="3.40.50.1110">
    <property type="entry name" value="SGNH hydrolase"/>
    <property type="match status" value="1"/>
</dbReference>
<dbReference type="Pfam" id="PF13472">
    <property type="entry name" value="Lipase_GDSL_2"/>
    <property type="match status" value="1"/>
</dbReference>
<accession>A0A654CSM8</accession>
<feature type="domain" description="SGNH hydrolase-type esterase" evidence="1">
    <location>
        <begin position="53"/>
        <end position="244"/>
    </location>
</feature>
<gene>
    <name evidence="2" type="ORF">SPHINGO8BC_51196</name>
</gene>
<evidence type="ECO:0000313" key="2">
    <source>
        <dbReference type="EMBL" id="VXC96473.1"/>
    </source>
</evidence>
<dbReference type="SUPFAM" id="SSF52266">
    <property type="entry name" value="SGNH hydrolase"/>
    <property type="match status" value="1"/>
</dbReference>
<dbReference type="Proteomes" id="UP000432350">
    <property type="component" value="Unassembled WGS sequence"/>
</dbReference>
<dbReference type="PANTHER" id="PTHR30383">
    <property type="entry name" value="THIOESTERASE 1/PROTEASE 1/LYSOPHOSPHOLIPASE L1"/>
    <property type="match status" value="1"/>
</dbReference>
<dbReference type="EMBL" id="CABWMV010000024">
    <property type="protein sequence ID" value="VXC96473.1"/>
    <property type="molecule type" value="Genomic_DNA"/>
</dbReference>
<reference evidence="2 3" key="1">
    <citation type="submission" date="2019-10" db="EMBL/GenBank/DDBJ databases">
        <authorList>
            <person name="Karimi E."/>
        </authorList>
    </citation>
    <scope>NUCLEOTIDE SEQUENCE [LARGE SCALE GENOMIC DNA]</scope>
    <source>
        <strain evidence="2">Sphingobacterium sp. 8BC</strain>
    </source>
</reference>
<dbReference type="GO" id="GO:0004622">
    <property type="term" value="F:phosphatidylcholine lysophospholipase activity"/>
    <property type="evidence" value="ECO:0007669"/>
    <property type="project" value="TreeGrafter"/>
</dbReference>
<dbReference type="CDD" id="cd01834">
    <property type="entry name" value="SGNH_hydrolase_like_2"/>
    <property type="match status" value="1"/>
</dbReference>
<keyword evidence="2" id="KW-0378">Hydrolase</keyword>
<dbReference type="InterPro" id="IPR013830">
    <property type="entry name" value="SGNH_hydro"/>
</dbReference>